<protein>
    <submittedName>
        <fullName evidence="1">YecA family protein</fullName>
    </submittedName>
</protein>
<dbReference type="AlphaFoldDB" id="A0A418YHH1"/>
<accession>A0A418YHH1</accession>
<reference evidence="1 2" key="1">
    <citation type="submission" date="2018-09" db="EMBL/GenBank/DDBJ databases">
        <authorList>
            <person name="Wang F."/>
        </authorList>
    </citation>
    <scope>NUCLEOTIDE SEQUENCE [LARGE SCALE GENOMIC DNA]</scope>
    <source>
        <strain evidence="1 2">PLHSC7-2</strain>
    </source>
</reference>
<dbReference type="OrthoDB" id="570299at2"/>
<dbReference type="Gene3D" id="1.20.120.740">
    <property type="entry name" value="YgfB uncharacterised protein family UPF0149, PF03695"/>
    <property type="match status" value="1"/>
</dbReference>
<organism evidence="1 2">
    <name type="scientific">Motilimonas pumila</name>
    <dbReference type="NCBI Taxonomy" id="2303987"/>
    <lineage>
        <taxon>Bacteria</taxon>
        <taxon>Pseudomonadati</taxon>
        <taxon>Pseudomonadota</taxon>
        <taxon>Gammaproteobacteria</taxon>
        <taxon>Alteromonadales</taxon>
        <taxon>Alteromonadales genera incertae sedis</taxon>
        <taxon>Motilimonas</taxon>
    </lineage>
</organism>
<dbReference type="Proteomes" id="UP000283255">
    <property type="component" value="Unassembled WGS sequence"/>
</dbReference>
<comment type="caution">
    <text evidence="1">The sequence shown here is derived from an EMBL/GenBank/DDBJ whole genome shotgun (WGS) entry which is preliminary data.</text>
</comment>
<gene>
    <name evidence="1" type="ORF">D1Z90_06265</name>
</gene>
<dbReference type="InterPro" id="IPR036255">
    <property type="entry name" value="YgfB-like_sf"/>
</dbReference>
<dbReference type="Pfam" id="PF03695">
    <property type="entry name" value="UPF0149"/>
    <property type="match status" value="1"/>
</dbReference>
<name>A0A418YHH1_9GAMM</name>
<dbReference type="InterPro" id="IPR011978">
    <property type="entry name" value="YgfB-like"/>
</dbReference>
<dbReference type="SUPFAM" id="SSF101327">
    <property type="entry name" value="YgfB-like"/>
    <property type="match status" value="1"/>
</dbReference>
<dbReference type="NCBIfam" id="TIGR02292">
    <property type="entry name" value="ygfB_yecA"/>
    <property type="match status" value="1"/>
</dbReference>
<keyword evidence="2" id="KW-1185">Reference proteome</keyword>
<sequence length="207" mass="22777">MAYSTANLITAINHPSLTGKVMGPTQAQGFTFAILSAPALIATEDWWPMLFVEQKISSEIDAGARDEFLQQIMTYFKAAVDSVQSEQGFQFPDVCECKDDNANVELMAFCAGFLQGYHWLSDLWQDRLAKLDSDSKNLVSQTLLGAMVLSGHPQLPNMLKDTDKSQIPTVGKVYQDLPQSLQYFATFGRKIAAAEAINELKADASAK</sequence>
<reference evidence="1 2" key="2">
    <citation type="submission" date="2019-01" db="EMBL/GenBank/DDBJ databases">
        <title>Motilimonas pumilus sp. nov., isolated from the gut of sea cucumber (Apostichopus japonicus).</title>
        <authorList>
            <person name="Wang F.-Q."/>
            <person name="Ren L.-H."/>
            <person name="Lin Y.-W."/>
            <person name="Sun G.-H."/>
            <person name="Du Z.-J."/>
            <person name="Zhao J.-X."/>
            <person name="Liu X.-J."/>
            <person name="Liu L.-J."/>
        </authorList>
    </citation>
    <scope>NUCLEOTIDE SEQUENCE [LARGE SCALE GENOMIC DNA]</scope>
    <source>
        <strain evidence="1 2">PLHSC7-2</strain>
    </source>
</reference>
<dbReference type="RefSeq" id="WP_119909893.1">
    <property type="nucleotide sequence ID" value="NZ_QZCH01000004.1"/>
</dbReference>
<dbReference type="EMBL" id="QZCH01000004">
    <property type="protein sequence ID" value="RJG49558.1"/>
    <property type="molecule type" value="Genomic_DNA"/>
</dbReference>
<evidence type="ECO:0000313" key="1">
    <source>
        <dbReference type="EMBL" id="RJG49558.1"/>
    </source>
</evidence>
<evidence type="ECO:0000313" key="2">
    <source>
        <dbReference type="Proteomes" id="UP000283255"/>
    </source>
</evidence>
<proteinExistence type="predicted"/>